<keyword evidence="3" id="KW-1185">Reference proteome</keyword>
<name>A0ABN5LU00_9BACT</name>
<sequence>MNPKFYVFILLLAGIVSASCKKDMVYGSQYERSFKAWESFKATSGNSYRYMVSFGSWTGYSTETVITVEKGEVVARSFVARSFADRTSNQVVIREEWEEGTDNLGTHDNGFAPATLDEIYHRAKTDWLRKRKDAQTYFETKNNGMISSCGYVTDGCQDDCFNGVTIGFIEKR</sequence>
<proteinExistence type="predicted"/>
<feature type="signal peptide" evidence="1">
    <location>
        <begin position="1"/>
        <end position="18"/>
    </location>
</feature>
<evidence type="ECO:0000313" key="2">
    <source>
        <dbReference type="EMBL" id="AWO02090.1"/>
    </source>
</evidence>
<dbReference type="Proteomes" id="UP000246099">
    <property type="component" value="Chromosome"/>
</dbReference>
<organism evidence="2 3">
    <name type="scientific">Chitinophaga alhagiae</name>
    <dbReference type="NCBI Taxonomy" id="2203219"/>
    <lineage>
        <taxon>Bacteria</taxon>
        <taxon>Pseudomonadati</taxon>
        <taxon>Bacteroidota</taxon>
        <taxon>Chitinophagia</taxon>
        <taxon>Chitinophagales</taxon>
        <taxon>Chitinophagaceae</taxon>
        <taxon>Chitinophaga</taxon>
    </lineage>
</organism>
<dbReference type="PROSITE" id="PS51257">
    <property type="entry name" value="PROKAR_LIPOPROTEIN"/>
    <property type="match status" value="1"/>
</dbReference>
<dbReference type="EMBL" id="CP029600">
    <property type="protein sequence ID" value="AWO02090.1"/>
    <property type="molecule type" value="Genomic_DNA"/>
</dbReference>
<evidence type="ECO:0000313" key="3">
    <source>
        <dbReference type="Proteomes" id="UP000246099"/>
    </source>
</evidence>
<keyword evidence="1" id="KW-0732">Signal</keyword>
<accession>A0ABN5LU00</accession>
<dbReference type="RefSeq" id="WP_119078295.1">
    <property type="nucleotide sequence ID" value="NZ_CP029600.1"/>
</dbReference>
<protein>
    <recommendedName>
        <fullName evidence="4">Lipoprotein</fullName>
    </recommendedName>
</protein>
<evidence type="ECO:0008006" key="4">
    <source>
        <dbReference type="Google" id="ProtNLM"/>
    </source>
</evidence>
<feature type="chain" id="PRO_5045548384" description="Lipoprotein" evidence="1">
    <location>
        <begin position="19"/>
        <end position="172"/>
    </location>
</feature>
<reference evidence="2 3" key="1">
    <citation type="submission" date="2018-05" db="EMBL/GenBank/DDBJ databases">
        <title>Chitinophaga sp. nov., isolated from rhizosphere soil of Alhagi.</title>
        <authorList>
            <person name="Liu Y."/>
        </authorList>
    </citation>
    <scope>NUCLEOTIDE SEQUENCE [LARGE SCALE GENOMIC DNA]</scope>
    <source>
        <strain evidence="2 3">T22</strain>
    </source>
</reference>
<evidence type="ECO:0000256" key="1">
    <source>
        <dbReference type="SAM" id="SignalP"/>
    </source>
</evidence>
<gene>
    <name evidence="2" type="ORF">DLD77_10475</name>
</gene>